<proteinExistence type="predicted"/>
<dbReference type="Proteomes" id="UP000814033">
    <property type="component" value="Unassembled WGS sequence"/>
</dbReference>
<protein>
    <submittedName>
        <fullName evidence="1">Uncharacterized protein</fullName>
    </submittedName>
</protein>
<organism evidence="1 2">
    <name type="scientific">Auriscalpium vulgare</name>
    <dbReference type="NCBI Taxonomy" id="40419"/>
    <lineage>
        <taxon>Eukaryota</taxon>
        <taxon>Fungi</taxon>
        <taxon>Dikarya</taxon>
        <taxon>Basidiomycota</taxon>
        <taxon>Agaricomycotina</taxon>
        <taxon>Agaricomycetes</taxon>
        <taxon>Russulales</taxon>
        <taxon>Auriscalpiaceae</taxon>
        <taxon>Auriscalpium</taxon>
    </lineage>
</organism>
<gene>
    <name evidence="1" type="ORF">FA95DRAFT_1612142</name>
</gene>
<evidence type="ECO:0000313" key="1">
    <source>
        <dbReference type="EMBL" id="KAI0039999.1"/>
    </source>
</evidence>
<dbReference type="EMBL" id="MU276239">
    <property type="protein sequence ID" value="KAI0039999.1"/>
    <property type="molecule type" value="Genomic_DNA"/>
</dbReference>
<accession>A0ACB8R763</accession>
<keyword evidence="2" id="KW-1185">Reference proteome</keyword>
<comment type="caution">
    <text evidence="1">The sequence shown here is derived from an EMBL/GenBank/DDBJ whole genome shotgun (WGS) entry which is preliminary data.</text>
</comment>
<evidence type="ECO:0000313" key="2">
    <source>
        <dbReference type="Proteomes" id="UP000814033"/>
    </source>
</evidence>
<name>A0ACB8R763_9AGAM</name>
<reference evidence="1" key="1">
    <citation type="submission" date="2021-02" db="EMBL/GenBank/DDBJ databases">
        <authorList>
            <consortium name="DOE Joint Genome Institute"/>
            <person name="Ahrendt S."/>
            <person name="Looney B.P."/>
            <person name="Miyauchi S."/>
            <person name="Morin E."/>
            <person name="Drula E."/>
            <person name="Courty P.E."/>
            <person name="Chicoki N."/>
            <person name="Fauchery L."/>
            <person name="Kohler A."/>
            <person name="Kuo A."/>
            <person name="Labutti K."/>
            <person name="Pangilinan J."/>
            <person name="Lipzen A."/>
            <person name="Riley R."/>
            <person name="Andreopoulos W."/>
            <person name="He G."/>
            <person name="Johnson J."/>
            <person name="Barry K.W."/>
            <person name="Grigoriev I.V."/>
            <person name="Nagy L."/>
            <person name="Hibbett D."/>
            <person name="Henrissat B."/>
            <person name="Matheny P.B."/>
            <person name="Labbe J."/>
            <person name="Martin F."/>
        </authorList>
    </citation>
    <scope>NUCLEOTIDE SEQUENCE</scope>
    <source>
        <strain evidence="1">FP105234-sp</strain>
    </source>
</reference>
<sequence>MPRKKTQKNGSAPKVSKKNWTTLDQLTFLWAQLPVYPEHQAQQTTLDFWPGLYQEFLSRWPETALAGWNVKLSGEEGPPIRIRLKQWFNNKSRSANSGGSGSGKKVLDLTGRATRRLAPYQTYQTLYWTAKLQQVIEPKWTEYLATTPGAKASGALAFPQAFDKGVGQDVEEDASEERLRECQDAIDMLQRSLVTAMRVIYRQTGYMASILVGGPTPAAGGKIQSYSIHTSSNDRSFNESYAGFAEHVEKLFVSFLHKYFPQDACDARSLSPTPDTSAEMTPSVIVIDSSVIVVDSSAAPHTNSSSPANDLAAVPRTQASNPSTPADERAARTSSPLGTNIGAQQFIQPPLATKSAPQPSQKPLVAVVQSMALEKENIAPSPSPPPSLGGTPANRQRRKNIAALQRKIDELGLRNAGSNFIAENGGQNENAKRNSAANTPRRNSAANATNKKARPKPRLIRKPTVTAASSQERKSSLRNKPRVEVGDADLDALIAMGLEDDPEADEPEAEEDEWQPDDESDDDGESDEKDVTGIPADDAALADVTVVPAYAAATPVDAAAILDASARITDAPAISASISSVSAPNAPISTSSTNAPATTPATNPIIPVSVDKPTENNPPEDAPEWLVELRDVLVGAIAESEWDSSVDKWLALERAVGDVNGRDKAHWLNSDARIRPTVCPLIK</sequence>
<reference evidence="1" key="2">
    <citation type="journal article" date="2022" name="New Phytol.">
        <title>Evolutionary transition to the ectomycorrhizal habit in the genomes of a hyperdiverse lineage of mushroom-forming fungi.</title>
        <authorList>
            <person name="Looney B."/>
            <person name="Miyauchi S."/>
            <person name="Morin E."/>
            <person name="Drula E."/>
            <person name="Courty P.E."/>
            <person name="Kohler A."/>
            <person name="Kuo A."/>
            <person name="LaButti K."/>
            <person name="Pangilinan J."/>
            <person name="Lipzen A."/>
            <person name="Riley R."/>
            <person name="Andreopoulos W."/>
            <person name="He G."/>
            <person name="Johnson J."/>
            <person name="Nolan M."/>
            <person name="Tritt A."/>
            <person name="Barry K.W."/>
            <person name="Grigoriev I.V."/>
            <person name="Nagy L.G."/>
            <person name="Hibbett D."/>
            <person name="Henrissat B."/>
            <person name="Matheny P.B."/>
            <person name="Labbe J."/>
            <person name="Martin F.M."/>
        </authorList>
    </citation>
    <scope>NUCLEOTIDE SEQUENCE</scope>
    <source>
        <strain evidence="1">FP105234-sp</strain>
    </source>
</reference>